<sequence length="1578" mass="171392">MRSTSPASHIPPTNLERQSSRPGSRAGSRRGSFKAPASSSRVRLDLPESPPPLPPRTSRHLRHMGNLQLGSRSTPDLGAARRAQQQRSKAAAAENGAETTGKKRGRVSLGMLFQSRHRSVSTPVAKPEDEQEELPQPPPLAAPAPAAKSAPTTPITPTFRCPSCEALDVTTPRAVSRRPSNGAGHGRQLSRGPLHSTVRTGDTFPARGPPNALYNSVYRYGHSASMTSMHGSHPPLGMSLSQTSLIHSRSSLHNLSHTSLHNSSRTSLHNNNSRTNLGLGYASTHPYNASKASLSLSQTSLILPDNGRNQLLSKDHYHLRFAATYIINLIAPSLRAANFQKSERNMEIKRITEDRLAMLQRMERTWGSSWSEAAADLLNDTPSDLPLEAQEAKLRACNITATAKARERKVFVNALADGIIFCFLFNRLFHMQPSRIQRVKVPKDETRIKANLDRFLSSCREVGVPESEMFGIGDLDEHSPEGLALVARTVLVLAQMSGPTNVPRVRIGLRLSSKSETSQSTPMAQSPSHSGTTSTTPSQRSSGVTCVAPRTLSDRLQRSGSSDLLDRLHTENGTSSGTLVSTTTATAGRTATNNEGFVQNISTTANPPLSPVGAAVSVPPIPALPDVLPQASNAPPIPTISTPMPAPVPVASTARPQLMRAGNRVQVSFASDSSSPRVSSYEWNSSVSSAHSSSYLTPLQERSPPHGVSDRMPHERTPPERSQLQERERTPSLVSASSHVPSSYSRSSMSASGFNGSGANMIGEDFHHALDEATIVDSSLQPESSTSCNSPEARNVSEHTLQEARRKIIGTLLSSTEDLSLANHIQDDARGFALSQSLAALEGAVRPPLNPRRSDSPRLRPVSRAARTQSTELEQRVGDEAAHMPLRPMSELPPRPRIRRLSVNGKIYVPRRPQSPASPSLSMHGGMVQSPDALVDSGAEFGVSRIMTKDMTKEKRRRSADCAPPGITSGRIMNLNNHSMVNLPSRRTPTLSHNNNNSRDSMVHGSLQVLEFNNSEGHESMRYQLGNCIGRGQFGSVYRSLNLSTGQMVAIKRIRLSGVKEKEVRDVMREVEVLQRLSHPGIVKYEGMSRDDQFLNIVLEFVENGSLGQTLKAFGKFNERLVASYVAKILEGLHYLHSQGVVHCDLKAANILSTKNGNIKLSDFGVSLNMRAVENFAERASIGRTVLKNEIAGTPNWMAPEVIKLSGASPASDIWSLGCTIIELITGKPPYSDVPNSMTVLFRIVEDPMPPMPETSLELQDFLKLCFVKEPALRPTAAMLFEHEWVRAGRGDLLVRPQDSLPFLRRLSQEPAHHRIESQRVFSSNAQAGAPSAAASMIDLGDTAHLAQMSMVSLHSHVVHHKDDREGSPEAVSSGKAHALVKTSFAKPITCHVCLQCLKKQALLCQTCGLITHTKCAARAHPKCDVREQLALLAHHQDWSVPTGESSPDQPTGLGISSLPARLFSRNKSKSSLVVPSNSSFDSRRRYSSGGSTPGHNSPGVEPASLRSRLSDHSDETGTGPRHPNPSTSLLRIDEDATYDRPVIRVNAPEDRKMPAPVENPGKRRSVRGEKKGDCVVQ</sequence>
<evidence type="ECO:0008006" key="14">
    <source>
        <dbReference type="Google" id="ProtNLM"/>
    </source>
</evidence>
<dbReference type="SUPFAM" id="SSF57889">
    <property type="entry name" value="Cysteine-rich domain"/>
    <property type="match status" value="1"/>
</dbReference>
<dbReference type="GO" id="GO:0004709">
    <property type="term" value="F:MAP kinase kinase kinase activity"/>
    <property type="evidence" value="ECO:0007669"/>
    <property type="project" value="TreeGrafter"/>
</dbReference>
<dbReference type="InterPro" id="IPR001715">
    <property type="entry name" value="CH_dom"/>
</dbReference>
<dbReference type="PROSITE" id="PS00107">
    <property type="entry name" value="PROTEIN_KINASE_ATP"/>
    <property type="match status" value="1"/>
</dbReference>
<evidence type="ECO:0000256" key="3">
    <source>
        <dbReference type="ARBA" id="ARBA00022741"/>
    </source>
</evidence>
<dbReference type="GeneID" id="85498614"/>
<keyword evidence="5" id="KW-0862">Zinc</keyword>
<dbReference type="InterPro" id="IPR036872">
    <property type="entry name" value="CH_dom_sf"/>
</dbReference>
<feature type="compositionally biased region" description="Low complexity" evidence="8">
    <location>
        <begin position="526"/>
        <end position="538"/>
    </location>
</feature>
<keyword evidence="4" id="KW-0418">Kinase</keyword>
<evidence type="ECO:0000256" key="8">
    <source>
        <dbReference type="SAM" id="MobiDB-lite"/>
    </source>
</evidence>
<dbReference type="InterPro" id="IPR000719">
    <property type="entry name" value="Prot_kinase_dom"/>
</dbReference>
<dbReference type="InterPro" id="IPR002219">
    <property type="entry name" value="PKC_DAG/PE"/>
</dbReference>
<dbReference type="Gene3D" id="1.10.418.10">
    <property type="entry name" value="Calponin-like domain"/>
    <property type="match status" value="1"/>
</dbReference>
<dbReference type="Pfam" id="PF00307">
    <property type="entry name" value="CH"/>
    <property type="match status" value="1"/>
</dbReference>
<accession>A0AA48LA09</accession>
<dbReference type="CDD" id="cd06627">
    <property type="entry name" value="STKc_Cdc7_like"/>
    <property type="match status" value="1"/>
</dbReference>
<keyword evidence="1" id="KW-0808">Transferase</keyword>
<dbReference type="Pfam" id="PF00069">
    <property type="entry name" value="Pkinase"/>
    <property type="match status" value="1"/>
</dbReference>
<dbReference type="CDD" id="cd00014">
    <property type="entry name" value="CH_SF"/>
    <property type="match status" value="1"/>
</dbReference>
<dbReference type="PROSITE" id="PS50021">
    <property type="entry name" value="CH"/>
    <property type="match status" value="1"/>
</dbReference>
<dbReference type="EMBL" id="AP028219">
    <property type="protein sequence ID" value="BEI94744.1"/>
    <property type="molecule type" value="Genomic_DNA"/>
</dbReference>
<feature type="compositionally biased region" description="Low complexity" evidence="8">
    <location>
        <begin position="1470"/>
        <end position="1480"/>
    </location>
</feature>
<dbReference type="InterPro" id="IPR017441">
    <property type="entry name" value="Protein_kinase_ATP_BS"/>
</dbReference>
<evidence type="ECO:0000256" key="4">
    <source>
        <dbReference type="ARBA" id="ARBA00022777"/>
    </source>
</evidence>
<dbReference type="SUPFAM" id="SSF47576">
    <property type="entry name" value="Calponin-homology domain, CH-domain"/>
    <property type="match status" value="1"/>
</dbReference>
<dbReference type="CDD" id="cd00029">
    <property type="entry name" value="C1"/>
    <property type="match status" value="1"/>
</dbReference>
<organism evidence="12 13">
    <name type="scientific">Cutaneotrichosporon cavernicola</name>
    <dbReference type="NCBI Taxonomy" id="279322"/>
    <lineage>
        <taxon>Eukaryota</taxon>
        <taxon>Fungi</taxon>
        <taxon>Dikarya</taxon>
        <taxon>Basidiomycota</taxon>
        <taxon>Agaricomycotina</taxon>
        <taxon>Tremellomycetes</taxon>
        <taxon>Trichosporonales</taxon>
        <taxon>Trichosporonaceae</taxon>
        <taxon>Cutaneotrichosporon</taxon>
    </lineage>
</organism>
<feature type="compositionally biased region" description="Low complexity" evidence="8">
    <location>
        <begin position="572"/>
        <end position="581"/>
    </location>
</feature>
<dbReference type="PANTHER" id="PTHR48016:SF4">
    <property type="entry name" value="PROTEIN KINASE DOMAIN-CONTAINING PROTEIN"/>
    <property type="match status" value="1"/>
</dbReference>
<dbReference type="RefSeq" id="XP_060460009.1">
    <property type="nucleotide sequence ID" value="XM_060603746.1"/>
</dbReference>
<feature type="region of interest" description="Disordered" evidence="8">
    <location>
        <begin position="1"/>
        <end position="211"/>
    </location>
</feature>
<evidence type="ECO:0000256" key="7">
    <source>
        <dbReference type="PROSITE-ProRule" id="PRU10141"/>
    </source>
</evidence>
<dbReference type="PROSITE" id="PS50081">
    <property type="entry name" value="ZF_DAG_PE_2"/>
    <property type="match status" value="1"/>
</dbReference>
<evidence type="ECO:0000259" key="9">
    <source>
        <dbReference type="PROSITE" id="PS50011"/>
    </source>
</evidence>
<dbReference type="InterPro" id="IPR011009">
    <property type="entry name" value="Kinase-like_dom_sf"/>
</dbReference>
<proteinExistence type="predicted"/>
<gene>
    <name evidence="12" type="primary">CDC15</name>
    <name evidence="12" type="ORF">CcaverHIS019_0703250</name>
</gene>
<dbReference type="InterPro" id="IPR046349">
    <property type="entry name" value="C1-like_sf"/>
</dbReference>
<dbReference type="GO" id="GO:0005737">
    <property type="term" value="C:cytoplasm"/>
    <property type="evidence" value="ECO:0007669"/>
    <property type="project" value="TreeGrafter"/>
</dbReference>
<feature type="domain" description="Calponin-homology (CH)" evidence="10">
    <location>
        <begin position="387"/>
        <end position="497"/>
    </location>
</feature>
<feature type="compositionally biased region" description="Basic and acidic residues" evidence="8">
    <location>
        <begin position="1567"/>
        <end position="1578"/>
    </location>
</feature>
<evidence type="ECO:0000256" key="2">
    <source>
        <dbReference type="ARBA" id="ARBA00022723"/>
    </source>
</evidence>
<keyword evidence="13" id="KW-1185">Reference proteome</keyword>
<protein>
    <recommendedName>
        <fullName evidence="14">Pkinase-domain-containing protein</fullName>
    </recommendedName>
</protein>
<feature type="compositionally biased region" description="Low complexity" evidence="8">
    <location>
        <begin position="732"/>
        <end position="751"/>
    </location>
</feature>
<feature type="compositionally biased region" description="Basic and acidic residues" evidence="8">
    <location>
        <begin position="873"/>
        <end position="882"/>
    </location>
</feature>
<evidence type="ECO:0000256" key="6">
    <source>
        <dbReference type="ARBA" id="ARBA00022840"/>
    </source>
</evidence>
<feature type="region of interest" description="Disordered" evidence="8">
    <location>
        <begin position="950"/>
        <end position="973"/>
    </location>
</feature>
<dbReference type="SMART" id="SM00220">
    <property type="entry name" value="S_TKc"/>
    <property type="match status" value="1"/>
</dbReference>
<feature type="compositionally biased region" description="Basic and acidic residues" evidence="8">
    <location>
        <begin position="1532"/>
        <end position="1554"/>
    </location>
</feature>
<evidence type="ECO:0000256" key="5">
    <source>
        <dbReference type="ARBA" id="ARBA00022833"/>
    </source>
</evidence>
<dbReference type="InterPro" id="IPR050538">
    <property type="entry name" value="MAP_kinase_kinase_kinase"/>
</dbReference>
<feature type="compositionally biased region" description="Polar residues" evidence="8">
    <location>
        <begin position="512"/>
        <end position="525"/>
    </location>
</feature>
<dbReference type="SMART" id="SM00109">
    <property type="entry name" value="C1"/>
    <property type="match status" value="1"/>
</dbReference>
<feature type="compositionally biased region" description="Low complexity" evidence="8">
    <location>
        <begin position="80"/>
        <end position="99"/>
    </location>
</feature>
<dbReference type="SUPFAM" id="SSF56112">
    <property type="entry name" value="Protein kinase-like (PK-like)"/>
    <property type="match status" value="1"/>
</dbReference>
<evidence type="ECO:0000313" key="12">
    <source>
        <dbReference type="EMBL" id="BEI94744.1"/>
    </source>
</evidence>
<feature type="domain" description="Protein kinase" evidence="9">
    <location>
        <begin position="1023"/>
        <end position="1286"/>
    </location>
</feature>
<keyword evidence="2" id="KW-0479">Metal-binding</keyword>
<dbReference type="GO" id="GO:0005524">
    <property type="term" value="F:ATP binding"/>
    <property type="evidence" value="ECO:0007669"/>
    <property type="project" value="UniProtKB-UniRule"/>
</dbReference>
<feature type="region of interest" description="Disordered" evidence="8">
    <location>
        <begin position="690"/>
        <end position="751"/>
    </location>
</feature>
<name>A0AA48LA09_9TREE</name>
<evidence type="ECO:0000259" key="11">
    <source>
        <dbReference type="PROSITE" id="PS50081"/>
    </source>
</evidence>
<dbReference type="KEGG" id="ccac:CcaHIS019_0703250"/>
<dbReference type="PROSITE" id="PS50011">
    <property type="entry name" value="PROTEIN_KINASE_DOM"/>
    <property type="match status" value="1"/>
</dbReference>
<feature type="region of interest" description="Disordered" evidence="8">
    <location>
        <begin position="512"/>
        <end position="581"/>
    </location>
</feature>
<feature type="compositionally biased region" description="Low complexity" evidence="8">
    <location>
        <begin position="143"/>
        <end position="158"/>
    </location>
</feature>
<dbReference type="Gene3D" id="1.10.510.10">
    <property type="entry name" value="Transferase(Phosphotransferase) domain 1"/>
    <property type="match status" value="1"/>
</dbReference>
<feature type="domain" description="Phorbol-ester/DAG-type" evidence="11">
    <location>
        <begin position="1377"/>
        <end position="1424"/>
    </location>
</feature>
<dbReference type="PROSITE" id="PS00479">
    <property type="entry name" value="ZF_DAG_PE_1"/>
    <property type="match status" value="1"/>
</dbReference>
<feature type="compositionally biased region" description="Basic and acidic residues" evidence="8">
    <location>
        <begin position="708"/>
        <end position="730"/>
    </location>
</feature>
<feature type="binding site" evidence="7">
    <location>
        <position position="1052"/>
    </location>
    <ligand>
        <name>ATP</name>
        <dbReference type="ChEBI" id="CHEBI:30616"/>
    </ligand>
</feature>
<dbReference type="GO" id="GO:0046872">
    <property type="term" value="F:metal ion binding"/>
    <property type="evidence" value="ECO:0007669"/>
    <property type="project" value="UniProtKB-KW"/>
</dbReference>
<dbReference type="Gene3D" id="3.30.60.20">
    <property type="match status" value="1"/>
</dbReference>
<feature type="region of interest" description="Disordered" evidence="8">
    <location>
        <begin position="844"/>
        <end position="896"/>
    </location>
</feature>
<evidence type="ECO:0000313" key="13">
    <source>
        <dbReference type="Proteomes" id="UP001233271"/>
    </source>
</evidence>
<reference evidence="12" key="1">
    <citation type="journal article" date="2023" name="BMC Genomics">
        <title>Chromosome-level genome assemblies of Cutaneotrichosporon spp. (Trichosporonales, Basidiomycota) reveal imbalanced evolution between nucleotide sequences and chromosome synteny.</title>
        <authorList>
            <person name="Kobayashi Y."/>
            <person name="Kayamori A."/>
            <person name="Aoki K."/>
            <person name="Shiwa Y."/>
            <person name="Matsutani M."/>
            <person name="Fujita N."/>
            <person name="Sugita T."/>
            <person name="Iwasaki W."/>
            <person name="Tanaka N."/>
            <person name="Takashima M."/>
        </authorList>
    </citation>
    <scope>NUCLEOTIDE SEQUENCE</scope>
    <source>
        <strain evidence="12">HIS019</strain>
    </source>
</reference>
<dbReference type="PANTHER" id="PTHR48016">
    <property type="entry name" value="MAP KINASE KINASE KINASE SSK2-RELATED-RELATED"/>
    <property type="match status" value="1"/>
</dbReference>
<keyword evidence="3 7" id="KW-0547">Nucleotide-binding</keyword>
<feature type="region of interest" description="Disordered" evidence="8">
    <location>
        <begin position="1468"/>
        <end position="1578"/>
    </location>
</feature>
<evidence type="ECO:0000256" key="1">
    <source>
        <dbReference type="ARBA" id="ARBA00022679"/>
    </source>
</evidence>
<dbReference type="Proteomes" id="UP001233271">
    <property type="component" value="Chromosome 7b"/>
</dbReference>
<keyword evidence="6 7" id="KW-0067">ATP-binding</keyword>
<evidence type="ECO:0000259" key="10">
    <source>
        <dbReference type="PROSITE" id="PS50021"/>
    </source>
</evidence>